<reference evidence="3" key="1">
    <citation type="submission" date="2018-05" db="EMBL/GenBank/DDBJ databases">
        <title>Leptospira yasudae sp. nov. and Leptospira stimsonii sp. nov., two pathogenic species of the genus Leptospira isolated from environmental sources.</title>
        <authorList>
            <person name="Casanovas-Massana A."/>
            <person name="Hamond C."/>
            <person name="Santos L.A."/>
            <person name="Hacker K.P."/>
            <person name="Balassiano I."/>
            <person name="Medeiros M.A."/>
            <person name="Reis M.G."/>
            <person name="Ko A.I."/>
            <person name="Wunder E.A."/>
        </authorList>
    </citation>
    <scope>NUCLEOTIDE SEQUENCE [LARGE SCALE GENOMIC DNA]</scope>
    <source>
        <strain evidence="3">Yale</strain>
    </source>
</reference>
<evidence type="ECO:0000256" key="1">
    <source>
        <dbReference type="SAM" id="Coils"/>
    </source>
</evidence>
<proteinExistence type="predicted"/>
<organism evidence="2 3">
    <name type="scientific">Leptospira stimsonii</name>
    <dbReference type="NCBI Taxonomy" id="2202203"/>
    <lineage>
        <taxon>Bacteria</taxon>
        <taxon>Pseudomonadati</taxon>
        <taxon>Spirochaetota</taxon>
        <taxon>Spirochaetia</taxon>
        <taxon>Leptospirales</taxon>
        <taxon>Leptospiraceae</taxon>
        <taxon>Leptospira</taxon>
    </lineage>
</organism>
<dbReference type="EMBL" id="QHCT01000011">
    <property type="protein sequence ID" value="RHX84737.1"/>
    <property type="molecule type" value="Genomic_DNA"/>
</dbReference>
<dbReference type="NCBIfam" id="NF047689">
    <property type="entry name" value="LIC10907_fam"/>
    <property type="match status" value="1"/>
</dbReference>
<gene>
    <name evidence="2" type="ORF">DLM75_22240</name>
</gene>
<dbReference type="RefSeq" id="WP_118970706.1">
    <property type="nucleotide sequence ID" value="NZ_QHCT01000011.1"/>
</dbReference>
<evidence type="ECO:0000313" key="2">
    <source>
        <dbReference type="EMBL" id="RHX84737.1"/>
    </source>
</evidence>
<accession>A0A396YTS6</accession>
<dbReference type="NCBIfam" id="NF047661">
    <property type="entry name" value="LIC_10907"/>
    <property type="match status" value="1"/>
</dbReference>
<comment type="caution">
    <text evidence="2">The sequence shown here is derived from an EMBL/GenBank/DDBJ whole genome shotgun (WGS) entry which is preliminary data.</text>
</comment>
<name>A0A396YTS6_9LEPT</name>
<evidence type="ECO:0000313" key="3">
    <source>
        <dbReference type="Proteomes" id="UP000265798"/>
    </source>
</evidence>
<protein>
    <submittedName>
        <fullName evidence="2">Uncharacterized protein</fullName>
    </submittedName>
</protein>
<dbReference type="AlphaFoldDB" id="A0A396YTS6"/>
<feature type="coiled-coil region" evidence="1">
    <location>
        <begin position="78"/>
        <end position="112"/>
    </location>
</feature>
<sequence>MQNMPKWYDLHELENSLGSLPILRRKIAVAAKFRTIKETLPKELKIYIFTSRLILKKRILKRKADWYRNELKVIFSEKISLQNKLHEAERIRDFLVEENRELTIQIERLKSELSKT</sequence>
<dbReference type="Proteomes" id="UP000265798">
    <property type="component" value="Unassembled WGS sequence"/>
</dbReference>
<keyword evidence="1" id="KW-0175">Coiled coil</keyword>